<feature type="transmembrane region" description="Helical" evidence="7">
    <location>
        <begin position="312"/>
        <end position="333"/>
    </location>
</feature>
<name>A0A380PC61_STRGR</name>
<dbReference type="Proteomes" id="UP000254150">
    <property type="component" value="Unassembled WGS sequence"/>
</dbReference>
<keyword evidence="5 7" id="KW-0472">Membrane</keyword>
<evidence type="ECO:0000256" key="2">
    <source>
        <dbReference type="ARBA" id="ARBA00022475"/>
    </source>
</evidence>
<dbReference type="GeneID" id="95072168"/>
<evidence type="ECO:0000256" key="3">
    <source>
        <dbReference type="ARBA" id="ARBA00022692"/>
    </source>
</evidence>
<keyword evidence="3 7" id="KW-0812">Transmembrane</keyword>
<gene>
    <name evidence="9" type="ORF">NCTC7807_05599</name>
</gene>
<feature type="transmembrane region" description="Helical" evidence="7">
    <location>
        <begin position="270"/>
        <end position="292"/>
    </location>
</feature>
<evidence type="ECO:0000256" key="7">
    <source>
        <dbReference type="SAM" id="Phobius"/>
    </source>
</evidence>
<evidence type="ECO:0000313" key="9">
    <source>
        <dbReference type="EMBL" id="SUP62434.1"/>
    </source>
</evidence>
<evidence type="ECO:0000313" key="10">
    <source>
        <dbReference type="Proteomes" id="UP000254150"/>
    </source>
</evidence>
<feature type="transmembrane region" description="Helical" evidence="7">
    <location>
        <begin position="354"/>
        <end position="373"/>
    </location>
</feature>
<feature type="transmembrane region" description="Helical" evidence="7">
    <location>
        <begin position="740"/>
        <end position="762"/>
    </location>
</feature>
<feature type="transmembrane region" description="Helical" evidence="7">
    <location>
        <begin position="385"/>
        <end position="406"/>
    </location>
</feature>
<dbReference type="AlphaFoldDB" id="A0A380PC61"/>
<evidence type="ECO:0000256" key="4">
    <source>
        <dbReference type="ARBA" id="ARBA00022989"/>
    </source>
</evidence>
<feature type="region of interest" description="Disordered" evidence="6">
    <location>
        <begin position="1"/>
        <end position="22"/>
    </location>
</feature>
<dbReference type="GO" id="GO:0005886">
    <property type="term" value="C:plasma membrane"/>
    <property type="evidence" value="ECO:0007669"/>
    <property type="project" value="UniProtKB-SubCell"/>
</dbReference>
<evidence type="ECO:0000259" key="8">
    <source>
        <dbReference type="Pfam" id="PF02687"/>
    </source>
</evidence>
<sequence length="806" mass="85126">MTTTAPQAATAPPLPSAPRGSGRSGWFQDLLTGLRFAFGGGREGWSRTLLTAAGVGAAVAVLLGAASTPHLLAERAARGDARTASAVRDPGSAARSDSTVLYSTTESDYRSETIWGTYLKAEGNAPALPPGLPGLPADGEMYASPALRDLLGTEEGALLRERLPQKIVGTIGDAGLVNPRELLFYAGHDALTPGEAGRTEGFGLASEGDDLAPSLVILITLMCVVLLTPVAVFIATAVRFGGERRDRRLAALRLVGADRPTVRRIAAGEALGGALLGLAVGGVLFLALRPPAQYVEVWDVGVFAGDLVPDPLLGLVVLLGVPLAAVLVTLVSLKSVAIEPLGVVRHAKPRRRRLWWRLLLPVLGVALLLPFSGDVGFRDVMYSEYVIGAGSALVLIGLIALLPWAVEAVVRRLRGGPVPWQLATRRLQLESGSVSRSVGGITVAVAGAIAIQMLLGSMHEDFIKLTGQDPARAEVGVATNHADGELAQRMIADFRATEGVRKVIGTVNVYATRPGPYKGDIRPTTELHVADCATLRELARIDRCEDGDTFVAHSPDEEMNAWVDQSARPGKPVNLGDNPEDAGFSDHEPAGEILWTLPADSPVVRTRKDPGGNHRDGIYVTPSAIGKELERAPAMTTAMIKLDLSVPDGVEHVRNTAAAIDPTMRVTNFIAVTRDRNYASAQTALMVGASVLLVLIAASLLVSTTEQLRERRRVLAALVAFGTPRRTLAWSTLWQTAVPVVLGIGVAVLGGLGLGAVMTGVIGKPVQSWWVFWPYALTGAGVTLLITLASLPPLLRMTRPDGLRTE</sequence>
<feature type="transmembrane region" description="Helical" evidence="7">
    <location>
        <begin position="434"/>
        <end position="455"/>
    </location>
</feature>
<organism evidence="9 10">
    <name type="scientific">Streptomyces griseus</name>
    <dbReference type="NCBI Taxonomy" id="1911"/>
    <lineage>
        <taxon>Bacteria</taxon>
        <taxon>Bacillati</taxon>
        <taxon>Actinomycetota</taxon>
        <taxon>Actinomycetes</taxon>
        <taxon>Kitasatosporales</taxon>
        <taxon>Streptomycetaceae</taxon>
        <taxon>Streptomyces</taxon>
    </lineage>
</organism>
<dbReference type="RefSeq" id="WP_115069830.1">
    <property type="nucleotide sequence ID" value="NZ_UHID01000009.1"/>
</dbReference>
<dbReference type="EMBL" id="UHID01000009">
    <property type="protein sequence ID" value="SUP62434.1"/>
    <property type="molecule type" value="Genomic_DNA"/>
</dbReference>
<protein>
    <submittedName>
        <fullName evidence="9">Integral membrane protein</fullName>
    </submittedName>
</protein>
<feature type="domain" description="ABC3 transporter permease C-terminal" evidence="8">
    <location>
        <begin position="224"/>
        <end position="336"/>
    </location>
</feature>
<evidence type="ECO:0000256" key="5">
    <source>
        <dbReference type="ARBA" id="ARBA00023136"/>
    </source>
</evidence>
<dbReference type="InterPro" id="IPR038766">
    <property type="entry name" value="Membrane_comp_ABC_pdt"/>
</dbReference>
<accession>A0A380PC61</accession>
<reference evidence="9 10" key="1">
    <citation type="submission" date="2018-06" db="EMBL/GenBank/DDBJ databases">
        <authorList>
            <consortium name="Pathogen Informatics"/>
            <person name="Doyle S."/>
        </authorList>
    </citation>
    <scope>NUCLEOTIDE SEQUENCE [LARGE SCALE GENOMIC DNA]</scope>
    <source>
        <strain evidence="9 10">NCTC7807</strain>
    </source>
</reference>
<feature type="transmembrane region" description="Helical" evidence="7">
    <location>
        <begin position="215"/>
        <end position="238"/>
    </location>
</feature>
<keyword evidence="4 7" id="KW-1133">Transmembrane helix</keyword>
<comment type="subcellular location">
    <subcellularLocation>
        <location evidence="1">Cell membrane</location>
        <topology evidence="1">Multi-pass membrane protein</topology>
    </subcellularLocation>
</comment>
<feature type="domain" description="ABC3 transporter permease C-terminal" evidence="8">
    <location>
        <begin position="688"/>
        <end position="797"/>
    </location>
</feature>
<feature type="transmembrane region" description="Helical" evidence="7">
    <location>
        <begin position="769"/>
        <end position="791"/>
    </location>
</feature>
<dbReference type="PANTHER" id="PTHR30287:SF1">
    <property type="entry name" value="INNER MEMBRANE PROTEIN"/>
    <property type="match status" value="1"/>
</dbReference>
<keyword evidence="2" id="KW-1003">Cell membrane</keyword>
<feature type="compositionally biased region" description="Low complexity" evidence="6">
    <location>
        <begin position="1"/>
        <end position="11"/>
    </location>
</feature>
<dbReference type="Pfam" id="PF02687">
    <property type="entry name" value="FtsX"/>
    <property type="match status" value="2"/>
</dbReference>
<dbReference type="PANTHER" id="PTHR30287">
    <property type="entry name" value="MEMBRANE COMPONENT OF PREDICTED ABC SUPERFAMILY METABOLITE UPTAKE TRANSPORTER"/>
    <property type="match status" value="1"/>
</dbReference>
<proteinExistence type="predicted"/>
<dbReference type="InterPro" id="IPR003838">
    <property type="entry name" value="ABC3_permease_C"/>
</dbReference>
<evidence type="ECO:0000256" key="1">
    <source>
        <dbReference type="ARBA" id="ARBA00004651"/>
    </source>
</evidence>
<feature type="transmembrane region" description="Helical" evidence="7">
    <location>
        <begin position="683"/>
        <end position="702"/>
    </location>
</feature>
<evidence type="ECO:0000256" key="6">
    <source>
        <dbReference type="SAM" id="MobiDB-lite"/>
    </source>
</evidence>